<evidence type="ECO:0000313" key="4">
    <source>
        <dbReference type="Proteomes" id="UP000269226"/>
    </source>
</evidence>
<keyword evidence="1" id="KW-0862">Zinc</keyword>
<dbReference type="Pfam" id="PF00753">
    <property type="entry name" value="Lactamase_B"/>
    <property type="match status" value="1"/>
</dbReference>
<dbReference type="Gene3D" id="3.60.15.10">
    <property type="entry name" value="Ribonuclease Z/Hydroxyacylglutathione hydrolase-like"/>
    <property type="match status" value="1"/>
</dbReference>
<dbReference type="OMA" id="HIPPWTD"/>
<accession>A0A2Z5Y0T0</accession>
<feature type="domain" description="Metallo-beta-lactamase" evidence="2">
    <location>
        <begin position="18"/>
        <end position="211"/>
    </location>
</feature>
<evidence type="ECO:0000256" key="1">
    <source>
        <dbReference type="ARBA" id="ARBA00022833"/>
    </source>
</evidence>
<sequence>MKLTVLGCLGAYPYNNEGTSSYLLESENFHLLIDAGSATLINLENHLNPLTLDAAILSHYHYDHIADIGVLKYYRQLYPAMNPTPVLPIYGHTEDQNHFEELTMEGVTQAIPYFEAEELKLGPFLITFMRTIHPAPCYAMRIVEEKTGKILVYTGDSGYMNEFVEFAQNADVFLVDTYLFAGNEHHQAHMTSKEAGELAMAASVKKLVLTHLPQQGSLKELKEQAELAADYVLPVLVAKRNLVLEIE</sequence>
<dbReference type="SMART" id="SM00849">
    <property type="entry name" value="Lactamase_B"/>
    <property type="match status" value="1"/>
</dbReference>
<dbReference type="GeneID" id="57042859"/>
<dbReference type="PANTHER" id="PTHR46018">
    <property type="entry name" value="ZINC PHOSPHODIESTERASE ELAC PROTEIN 1"/>
    <property type="match status" value="1"/>
</dbReference>
<name>A0A2Z5Y0T0_9ENTE</name>
<dbReference type="GO" id="GO:0042781">
    <property type="term" value="F:3'-tRNA processing endoribonuclease activity"/>
    <property type="evidence" value="ECO:0007669"/>
    <property type="project" value="TreeGrafter"/>
</dbReference>
<proteinExistence type="predicted"/>
<dbReference type="InterPro" id="IPR001279">
    <property type="entry name" value="Metallo-B-lactamas"/>
</dbReference>
<evidence type="ECO:0000313" key="3">
    <source>
        <dbReference type="EMBL" id="BBC60437.1"/>
    </source>
</evidence>
<gene>
    <name evidence="3" type="ORF">DAT561_0298</name>
</gene>
<dbReference type="PANTHER" id="PTHR46018:SF4">
    <property type="entry name" value="METALLO-HYDROLASE YHFI-RELATED"/>
    <property type="match status" value="1"/>
</dbReference>
<organism evidence="3 4">
    <name type="scientific">Melissococcus plutonius</name>
    <dbReference type="NCBI Taxonomy" id="33970"/>
    <lineage>
        <taxon>Bacteria</taxon>
        <taxon>Bacillati</taxon>
        <taxon>Bacillota</taxon>
        <taxon>Bacilli</taxon>
        <taxon>Lactobacillales</taxon>
        <taxon>Enterococcaceae</taxon>
        <taxon>Melissococcus</taxon>
    </lineage>
</organism>
<dbReference type="InterPro" id="IPR036866">
    <property type="entry name" value="RibonucZ/Hydroxyglut_hydro"/>
</dbReference>
<dbReference type="SUPFAM" id="SSF56281">
    <property type="entry name" value="Metallo-hydrolase/oxidoreductase"/>
    <property type="match status" value="1"/>
</dbReference>
<dbReference type="AlphaFoldDB" id="A0A2Z5Y0T0"/>
<dbReference type="Proteomes" id="UP000269226">
    <property type="component" value="Chromosome"/>
</dbReference>
<protein>
    <submittedName>
        <fullName evidence="3">Metal-dependent hydrolases of the beta-lactamase superfamily I PhnP protein</fullName>
    </submittedName>
</protein>
<dbReference type="CDD" id="cd07716">
    <property type="entry name" value="RNaseZ_short-form-like_MBL-fold"/>
    <property type="match status" value="1"/>
</dbReference>
<dbReference type="RefSeq" id="WP_013774634.1">
    <property type="nucleotide sequence ID" value="NZ_AP018492.1"/>
</dbReference>
<keyword evidence="3" id="KW-0378">Hydrolase</keyword>
<reference evidence="3 4" key="1">
    <citation type="submission" date="2018-01" db="EMBL/GenBank/DDBJ databases">
        <title>Whole genome sequence of Melissococcus plutonius DAT561.</title>
        <authorList>
            <person name="Okumura K."/>
            <person name="Takamatsu D."/>
            <person name="Okura M."/>
        </authorList>
    </citation>
    <scope>NUCLEOTIDE SEQUENCE [LARGE SCALE GENOMIC DNA]</scope>
    <source>
        <strain evidence="3 4">DAT561</strain>
    </source>
</reference>
<evidence type="ECO:0000259" key="2">
    <source>
        <dbReference type="SMART" id="SM00849"/>
    </source>
</evidence>
<dbReference type="EMBL" id="AP018492">
    <property type="protein sequence ID" value="BBC60437.1"/>
    <property type="molecule type" value="Genomic_DNA"/>
</dbReference>